<dbReference type="Proteomes" id="UP001172386">
    <property type="component" value="Unassembled WGS sequence"/>
</dbReference>
<sequence length="1755" mass="197080">MQPLPRDSKALTENAIFIMKTDITSRLAGTKSLFDKLDTSQWDLNDLRIYENLIEERRQIEMNHHRLAVSDVAVRPGQRKMTTADLKDSAGAKFKYDAEYASYRYTGGDTCVLDDAESCCHEVCRRAVNEGLIYLEYDTVMHYDQRIAAAKTARMKDALRKQRNIQLVKDLKDDEEWKQKCTKKIGCFGKEASEAIVVAASQILGWTSPQVKIELEPDTTPEQVGRALSKIRLGLLSPEKNTFGETFIRRLIPSKYVGLSWKNPAQYLEYLGPIQVCHLEAAILNIRQTLELSAMLYYETHFCLQRFLNDLRSLARQNVLPNRRYRAGLTVAELLHNIKASLSQDNGTMSKSEAYTVPLLKVLMACVRIESHARSEMWKTQEDCARNFYDPNQKLTEIKLKALDQSPMPSISKLALDRLEGINKEYCALGSLLTKARAGLSVDDLADAALAHVQKLADDETAKLGSTCRSLSAALEALRKRDEPNTKTMQPYDQLAKALLQTETETICLESRHNKDFLQKAEEIEKHMKPMLTCLFEGDMSYHFLPGMRNEESQLLLTEYLRVAVQEANRETFKNGWNNIVAHNIYRGVGEAFYVFRCIKKDVIFHADSVILQSLLDHSDEAVDLLTQSGNDIPEFLCEHYRAQWCLSSTFVKLLATLPHLSALNPNSARRALQTLSHLVHGPMNCIPEEWRSDLQSLSRVFLDTYGYLALESIHSFGRADVEQVVLTLLFILGFHTLIVGDVKKANSNLEYIKCFMTVVLRLPGSNQRTPWMPQVIQSLSKLINTAGLCCMSSGSCMKHKAVMRDKSATRKIQRLASFEPKSIKPKNTLKTEMYSNKASGQPTVESKLRLHKQILAGFIPNGSAQCPPLDRGKILKYCVYRIKLMGYFDEPLPGKKQPKQVDTELVNLLWQAFLYAEHVKCMAEPSSLNIGMHNHCSVWELTDSKEKACGFVEGYRRQHRDDKDLQILAQSFSRYAILNGKRDVISAFGQKWERLRELASGLPMRLEIFLSDTQRDLTESLFHDKTRLRAAYSRMDYTYSLDPDFPHPDKRCFLDLLELNTRRFEGYAAALVEETEISEGKDAAARVLETAKELVRLEKNDQPIEFDNLNLATLLMAAQASWLRSPHEDIIFSEDDDEYDEFDTMYDTIGEGDQFMVTKSDAERIDDDDDDRDSDTVRTVRAEDASRILPDSIVQTTPDHEVVEQPMFTDRDRPFVSEQATQTCRRLVGDQSGDTNDLAQMIDERGIITAPNIQLNPRVVSAPEIVPASGMPARTADIAGVQNLSNDGGLTMEVEKPTKSSARLLKLDRHIATVADIPPTVDQMPIEVDVAATTTPSEARIQRRKLIPGSIMSSSRSLIDEARMLALQNEKEHAFDTSHTTMPALLDEVTLAFTDRLNTDPDPFGISAVFRAPANWLSRKAFNAATFHQRPVQGVSSLLATASAQPFTNSKPVIKPPPLEPSPRRGAQLSQELTYHKAEEKGLEVENVDLKAEPEYGANLEKTLKHTGETETKAAHDSEDWDTSLSIHESTPGDEVVPSPLFSIVRSKLTQEDLAKMIASNVAEAGGTTNVGKPRGKTTTRARKHIFTLGNKEYDATARHTVTHDNDNSSHPSKPGNPPPPILDPAGSDADLVKESTSPTLDLKSPMTDTSFQTAQTSQAQEPKRTTSPRSAVRSFRDQLLALRSSMSSIQTILAPTTTTNSDDLHRFPSFERISQKAQLAALQCEYMLKAMTDERIVGKVVKDRSVGGKQVED</sequence>
<gene>
    <name evidence="1" type="ORF">H2198_005496</name>
</gene>
<name>A0ACC3A5X8_9EURO</name>
<accession>A0ACC3A5X8</accession>
<keyword evidence="2" id="KW-1185">Reference proteome</keyword>
<proteinExistence type="predicted"/>
<comment type="caution">
    <text evidence="1">The sequence shown here is derived from an EMBL/GenBank/DDBJ whole genome shotgun (WGS) entry which is preliminary data.</text>
</comment>
<reference evidence="1" key="1">
    <citation type="submission" date="2022-10" db="EMBL/GenBank/DDBJ databases">
        <title>Culturing micro-colonial fungi from biological soil crusts in the Mojave desert and describing Neophaeococcomyces mojavensis, and introducing the new genera and species Taxawa tesnikishii.</title>
        <authorList>
            <person name="Kurbessoian T."/>
            <person name="Stajich J.E."/>
        </authorList>
    </citation>
    <scope>NUCLEOTIDE SEQUENCE</scope>
    <source>
        <strain evidence="1">JES_112</strain>
    </source>
</reference>
<evidence type="ECO:0000313" key="2">
    <source>
        <dbReference type="Proteomes" id="UP001172386"/>
    </source>
</evidence>
<dbReference type="EMBL" id="JAPDRQ010000091">
    <property type="protein sequence ID" value="KAJ9655699.1"/>
    <property type="molecule type" value="Genomic_DNA"/>
</dbReference>
<evidence type="ECO:0000313" key="1">
    <source>
        <dbReference type="EMBL" id="KAJ9655699.1"/>
    </source>
</evidence>
<protein>
    <submittedName>
        <fullName evidence="1">Uncharacterized protein</fullName>
    </submittedName>
</protein>
<organism evidence="1 2">
    <name type="scientific">Neophaeococcomyces mojaviensis</name>
    <dbReference type="NCBI Taxonomy" id="3383035"/>
    <lineage>
        <taxon>Eukaryota</taxon>
        <taxon>Fungi</taxon>
        <taxon>Dikarya</taxon>
        <taxon>Ascomycota</taxon>
        <taxon>Pezizomycotina</taxon>
        <taxon>Eurotiomycetes</taxon>
        <taxon>Chaetothyriomycetidae</taxon>
        <taxon>Chaetothyriales</taxon>
        <taxon>Chaetothyriales incertae sedis</taxon>
        <taxon>Neophaeococcomyces</taxon>
    </lineage>
</organism>